<dbReference type="EMBL" id="PEWZ01000094">
    <property type="protein sequence ID" value="PIU34734.1"/>
    <property type="molecule type" value="Genomic_DNA"/>
</dbReference>
<evidence type="ECO:0000313" key="2">
    <source>
        <dbReference type="Proteomes" id="UP000229502"/>
    </source>
</evidence>
<reference evidence="2" key="1">
    <citation type="submission" date="2017-09" db="EMBL/GenBank/DDBJ databases">
        <title>Depth-based differentiation of microbial function through sediment-hosted aquifers and enrichment of novel symbionts in the deep terrestrial subsurface.</title>
        <authorList>
            <person name="Probst A.J."/>
            <person name="Ladd B."/>
            <person name="Jarett J.K."/>
            <person name="Geller-Mcgrath D.E."/>
            <person name="Sieber C.M.K."/>
            <person name="Emerson J.B."/>
            <person name="Anantharaman K."/>
            <person name="Thomas B.C."/>
            <person name="Malmstrom R."/>
            <person name="Stieglmeier M."/>
            <person name="Klingl A."/>
            <person name="Woyke T."/>
            <person name="Ryan C.M."/>
            <person name="Banfield J.F."/>
        </authorList>
    </citation>
    <scope>NUCLEOTIDE SEQUENCE [LARGE SCALE GENOMIC DNA]</scope>
</reference>
<dbReference type="Gene3D" id="3.40.50.1820">
    <property type="entry name" value="alpha/beta hydrolase"/>
    <property type="match status" value="1"/>
</dbReference>
<proteinExistence type="predicted"/>
<feature type="non-terminal residue" evidence="1">
    <location>
        <position position="1"/>
    </location>
</feature>
<gene>
    <name evidence="1" type="ORF">COT03_01885</name>
</gene>
<comment type="caution">
    <text evidence="1">The sequence shown here is derived from an EMBL/GenBank/DDBJ whole genome shotgun (WGS) entry which is preliminary data.</text>
</comment>
<name>A0A2M6YR91_9BACT</name>
<organism evidence="1 2">
    <name type="scientific">Candidatus Shapirobacteria bacterium CG07_land_8_20_14_0_80_39_18</name>
    <dbReference type="NCBI Taxonomy" id="1974882"/>
    <lineage>
        <taxon>Bacteria</taxon>
        <taxon>Candidatus Shapironibacteriota</taxon>
    </lineage>
</organism>
<protein>
    <submittedName>
        <fullName evidence="1">Uncharacterized protein</fullName>
    </submittedName>
</protein>
<accession>A0A2M6YR91</accession>
<dbReference type="AlphaFoldDB" id="A0A2M6YR91"/>
<dbReference type="InterPro" id="IPR029058">
    <property type="entry name" value="AB_hydrolase_fold"/>
</dbReference>
<evidence type="ECO:0000313" key="1">
    <source>
        <dbReference type="EMBL" id="PIU34734.1"/>
    </source>
</evidence>
<dbReference type="Proteomes" id="UP000229502">
    <property type="component" value="Unassembled WGS sequence"/>
</dbReference>
<sequence>LGGLVARACIQKNTDHCFTDKLITVGSPNFGAIDAYPALEGGEIWRTGPTKLGYELLVHYFQQPGETRRETIERIAPVLKDLLPNFDYLTKNSTNLPPSSLSFQNSLLPNLSDLSSLINLTKTITGRGFNTVEQIILTEPNWIDKLLGNWPDGKPIDKLLTLEGDNSVLTKSSSFSGSLIENFTYNLDHGGIISEQVPLTKIMEILGLELNPGTYNSLTDEENFLVFLVHSPVKISSLDVTPDSFTTDELIIIPSPENKNYTLNVEGIGDGYYSLSVGQIFGEKVFWNDYFDETYNGKNQTFNLSVNPQSPSENPLLDPSGTSTTNQLNSRINEFKKEVQDLKINLKYKKALINQLNKIQNQAKNPQKAFSLFTALRQIIVTYENQGIIGHEMANIFREKSSGIADSLEFLSFLKPQKTNKFEAQAAIKAAEKVRNSVKQEKLNRNGALVFIDAQEKLDKANLVLGKAEYYRAKIFALEATQLFLESRMIK</sequence>